<organism evidence="2 3">
    <name type="scientific">Mycena sanguinolenta</name>
    <dbReference type="NCBI Taxonomy" id="230812"/>
    <lineage>
        <taxon>Eukaryota</taxon>
        <taxon>Fungi</taxon>
        <taxon>Dikarya</taxon>
        <taxon>Basidiomycota</taxon>
        <taxon>Agaricomycotina</taxon>
        <taxon>Agaricomycetes</taxon>
        <taxon>Agaricomycetidae</taxon>
        <taxon>Agaricales</taxon>
        <taxon>Marasmiineae</taxon>
        <taxon>Mycenaceae</taxon>
        <taxon>Mycena</taxon>
    </lineage>
</organism>
<dbReference type="Proteomes" id="UP000623467">
    <property type="component" value="Unassembled WGS sequence"/>
</dbReference>
<dbReference type="OrthoDB" id="531190at2759"/>
<reference evidence="2" key="1">
    <citation type="submission" date="2020-05" db="EMBL/GenBank/DDBJ databases">
        <title>Mycena genomes resolve the evolution of fungal bioluminescence.</title>
        <authorList>
            <person name="Tsai I.J."/>
        </authorList>
    </citation>
    <scope>NUCLEOTIDE SEQUENCE</scope>
    <source>
        <strain evidence="2">160909Yilan</strain>
    </source>
</reference>
<feature type="transmembrane region" description="Helical" evidence="1">
    <location>
        <begin position="6"/>
        <end position="30"/>
    </location>
</feature>
<sequence>MNDTVVSIVIAILALVGSIASAGVTAYITLRSSQLTDIRQARTAHFKYHNPILLSAHQLQSRFYNIASKNLYLYRPRYDDYIIRHTIYLIGQYFAWQAILEKEVQFLAFDRSQDTIAFRDRAVAIREAFNSDQPTYGTELMVWAGYQTAIGEIMIRKEEGGQRICMTYPEFCSEWDNLEEFRGWFRAIEADLRLEGQDFRRMRHVQNALIDLVEVLDPKKERYGQATLERCWIDG</sequence>
<keyword evidence="3" id="KW-1185">Reference proteome</keyword>
<protein>
    <submittedName>
        <fullName evidence="2">Putative lysogenic protein</fullName>
    </submittedName>
</protein>
<name>A0A8H6YCU4_9AGAR</name>
<evidence type="ECO:0000313" key="3">
    <source>
        <dbReference type="Proteomes" id="UP000623467"/>
    </source>
</evidence>
<proteinExistence type="predicted"/>
<evidence type="ECO:0000256" key="1">
    <source>
        <dbReference type="SAM" id="Phobius"/>
    </source>
</evidence>
<dbReference type="AlphaFoldDB" id="A0A8H6YCU4"/>
<dbReference type="EMBL" id="JACAZH010000010">
    <property type="protein sequence ID" value="KAF7357353.1"/>
    <property type="molecule type" value="Genomic_DNA"/>
</dbReference>
<keyword evidence="1" id="KW-0472">Membrane</keyword>
<evidence type="ECO:0000313" key="2">
    <source>
        <dbReference type="EMBL" id="KAF7357353.1"/>
    </source>
</evidence>
<keyword evidence="1" id="KW-0812">Transmembrane</keyword>
<keyword evidence="1" id="KW-1133">Transmembrane helix</keyword>
<comment type="caution">
    <text evidence="2">The sequence shown here is derived from an EMBL/GenBank/DDBJ whole genome shotgun (WGS) entry which is preliminary data.</text>
</comment>
<gene>
    <name evidence="2" type="ORF">MSAN_01331100</name>
</gene>
<accession>A0A8H6YCU4</accession>